<name>A0A162I1P9_9HYPO</name>
<feature type="region of interest" description="Disordered" evidence="1">
    <location>
        <begin position="1"/>
        <end position="49"/>
    </location>
</feature>
<protein>
    <submittedName>
        <fullName evidence="2">FmHP</fullName>
    </submittedName>
</protein>
<accession>A0A162I1P9</accession>
<dbReference type="AlphaFoldDB" id="A0A162I1P9"/>
<dbReference type="Gene3D" id="3.40.30.10">
    <property type="entry name" value="Glutaredoxin"/>
    <property type="match status" value="1"/>
</dbReference>
<proteinExistence type="predicted"/>
<dbReference type="CDD" id="cd02970">
    <property type="entry name" value="PRX_like2"/>
    <property type="match status" value="1"/>
</dbReference>
<reference evidence="2 3" key="1">
    <citation type="journal article" date="2016" name="Genome Biol. Evol.">
        <title>Divergent and convergent evolution of fungal pathogenicity.</title>
        <authorList>
            <person name="Shang Y."/>
            <person name="Xiao G."/>
            <person name="Zheng P."/>
            <person name="Cen K."/>
            <person name="Zhan S."/>
            <person name="Wang C."/>
        </authorList>
    </citation>
    <scope>NUCLEOTIDE SEQUENCE [LARGE SCALE GENOMIC DNA]</scope>
    <source>
        <strain evidence="2 3">RCEF 3172</strain>
    </source>
</reference>
<dbReference type="EMBL" id="AZHA01000002">
    <property type="protein sequence ID" value="OAA51165.1"/>
    <property type="molecule type" value="Genomic_DNA"/>
</dbReference>
<dbReference type="OrthoDB" id="40334at2759"/>
<gene>
    <name evidence="2" type="ORF">BBO_01112</name>
</gene>
<evidence type="ECO:0000313" key="3">
    <source>
        <dbReference type="Proteomes" id="UP000076863"/>
    </source>
</evidence>
<keyword evidence="3" id="KW-1185">Reference proteome</keyword>
<dbReference type="PANTHER" id="PTHR28630:SF3">
    <property type="entry name" value="PEROXIREDOXIN-LIKE 2C"/>
    <property type="match status" value="1"/>
</dbReference>
<dbReference type="FunFam" id="3.40.30.10:FF:000404">
    <property type="entry name" value="WGS project CABT00000000 data, contig 2.14"/>
    <property type="match status" value="1"/>
</dbReference>
<comment type="caution">
    <text evidence="2">The sequence shown here is derived from an EMBL/GenBank/DDBJ whole genome shotgun (WGS) entry which is preliminary data.</text>
</comment>
<dbReference type="Pfam" id="PF13911">
    <property type="entry name" value="AhpC-TSA_2"/>
    <property type="match status" value="1"/>
</dbReference>
<evidence type="ECO:0000256" key="1">
    <source>
        <dbReference type="SAM" id="MobiDB-lite"/>
    </source>
</evidence>
<dbReference type="InterPro" id="IPR032801">
    <property type="entry name" value="PXL2A/B/C"/>
</dbReference>
<dbReference type="Proteomes" id="UP000076863">
    <property type="component" value="Unassembled WGS sequence"/>
</dbReference>
<dbReference type="PANTHER" id="PTHR28630">
    <property type="match status" value="1"/>
</dbReference>
<organism evidence="2 3">
    <name type="scientific">Beauveria brongniartii RCEF 3172</name>
    <dbReference type="NCBI Taxonomy" id="1081107"/>
    <lineage>
        <taxon>Eukaryota</taxon>
        <taxon>Fungi</taxon>
        <taxon>Dikarya</taxon>
        <taxon>Ascomycota</taxon>
        <taxon>Pezizomycotina</taxon>
        <taxon>Sordariomycetes</taxon>
        <taxon>Hypocreomycetidae</taxon>
        <taxon>Hypocreales</taxon>
        <taxon>Cordycipitaceae</taxon>
        <taxon>Beauveria</taxon>
        <taxon>Beauveria brongniartii</taxon>
    </lineage>
</organism>
<feature type="compositionally biased region" description="Low complexity" evidence="1">
    <location>
        <begin position="7"/>
        <end position="42"/>
    </location>
</feature>
<evidence type="ECO:0000313" key="2">
    <source>
        <dbReference type="EMBL" id="OAA51165.1"/>
    </source>
</evidence>
<dbReference type="InterPro" id="IPR036249">
    <property type="entry name" value="Thioredoxin-like_sf"/>
</dbReference>
<sequence length="341" mass="37098">MADAKSDSAAVPPAAAAAVDQDTAAAPPLQAETPPKATPPTTIDIDNKPTDFDGQLATNDEIPSDATLAEVADYVLLDKHGKSHTFQSLYNSPNGARRVLVVFVRHFFCGNCQEYIRALAESISREALLRLPVTTSIVIIGCGDPQLIEMYIEATKCPFSLYTDPKSALFEALGMVKTLALGEKPAYMKMGFLKGVFTGMSQALRQLPRGLTLKSGDQRQVGGEFLFEPLDLVTPLTTPTDGQGGPAIMAAFDQLPGQGDCRKHLEMKKITWCHRMRSTRDHAEIPEIMELLGLDGHGQPIKDTALWEKTIKTRKGTGFSMARRMNELTTAHKVQAEADKA</sequence>
<dbReference type="SUPFAM" id="SSF52833">
    <property type="entry name" value="Thioredoxin-like"/>
    <property type="match status" value="1"/>
</dbReference>